<dbReference type="GO" id="GO:0030956">
    <property type="term" value="C:glutamyl-tRNA(Gln) amidotransferase complex"/>
    <property type="evidence" value="ECO:0007669"/>
    <property type="project" value="InterPro"/>
</dbReference>
<keyword evidence="4 8" id="KW-0067">ATP-binding</keyword>
<dbReference type="STRING" id="2741.SAMN04489866_101154"/>
<comment type="similarity">
    <text evidence="1 8">Belongs to the amidase family. GatA subfamily.</text>
</comment>
<dbReference type="GO" id="GO:0050567">
    <property type="term" value="F:glutaminyl-tRNA synthase (glutamine-hydrolyzing) activity"/>
    <property type="evidence" value="ECO:0007669"/>
    <property type="project" value="UniProtKB-UniRule"/>
</dbReference>
<evidence type="ECO:0000256" key="1">
    <source>
        <dbReference type="ARBA" id="ARBA00008069"/>
    </source>
</evidence>
<organism evidence="10 11">
    <name type="scientific">Peptococcus niger</name>
    <dbReference type="NCBI Taxonomy" id="2741"/>
    <lineage>
        <taxon>Bacteria</taxon>
        <taxon>Bacillati</taxon>
        <taxon>Bacillota</taxon>
        <taxon>Clostridia</taxon>
        <taxon>Eubacteriales</taxon>
        <taxon>Peptococcaceae</taxon>
        <taxon>Peptococcus</taxon>
    </lineage>
</organism>
<keyword evidence="10" id="KW-0808">Transferase</keyword>
<dbReference type="Gene3D" id="3.90.1300.10">
    <property type="entry name" value="Amidase signature (AS) domain"/>
    <property type="match status" value="1"/>
</dbReference>
<proteinExistence type="inferred from homology"/>
<dbReference type="Pfam" id="PF01425">
    <property type="entry name" value="Amidase"/>
    <property type="match status" value="1"/>
</dbReference>
<keyword evidence="3 8" id="KW-0547">Nucleotide-binding</keyword>
<dbReference type="NCBIfam" id="TIGR00132">
    <property type="entry name" value="gatA"/>
    <property type="match status" value="1"/>
</dbReference>
<dbReference type="OrthoDB" id="9811471at2"/>
<dbReference type="AlphaFoldDB" id="A0A1G6RXM7"/>
<accession>A0A1G6RXM7</accession>
<gene>
    <name evidence="8" type="primary">gatA</name>
    <name evidence="10" type="ORF">SAMN04489866_101154</name>
</gene>
<feature type="active site" description="Acyl-ester intermediate" evidence="8">
    <location>
        <position position="176"/>
    </location>
</feature>
<dbReference type="RefSeq" id="WP_091790848.1">
    <property type="nucleotide sequence ID" value="NZ_FNAF01000001.1"/>
</dbReference>
<dbReference type="HAMAP" id="MF_00120">
    <property type="entry name" value="GatA"/>
    <property type="match status" value="1"/>
</dbReference>
<dbReference type="Proteomes" id="UP000198995">
    <property type="component" value="Unassembled WGS sequence"/>
</dbReference>
<evidence type="ECO:0000313" key="10">
    <source>
        <dbReference type="EMBL" id="SDD09328.1"/>
    </source>
</evidence>
<dbReference type="SUPFAM" id="SSF75304">
    <property type="entry name" value="Amidase signature (AS) enzymes"/>
    <property type="match status" value="1"/>
</dbReference>
<evidence type="ECO:0000313" key="11">
    <source>
        <dbReference type="Proteomes" id="UP000198995"/>
    </source>
</evidence>
<evidence type="ECO:0000256" key="6">
    <source>
        <dbReference type="ARBA" id="ARBA00025295"/>
    </source>
</evidence>
<keyword evidence="5 8" id="KW-0648">Protein biosynthesis</keyword>
<dbReference type="EC" id="6.3.5.7" evidence="8"/>
<dbReference type="PANTHER" id="PTHR11895:SF7">
    <property type="entry name" value="GLUTAMYL-TRNA(GLN) AMIDOTRANSFERASE SUBUNIT A, MITOCHONDRIAL"/>
    <property type="match status" value="1"/>
</dbReference>
<keyword evidence="11" id="KW-1185">Reference proteome</keyword>
<comment type="function">
    <text evidence="6 8">Allows the formation of correctly charged Gln-tRNA(Gln) through the transamidation of misacylated Glu-tRNA(Gln) in organisms which lack glutaminyl-tRNA synthetase. The reaction takes place in the presence of glutamine and ATP through an activated gamma-phospho-Glu-tRNA(Gln).</text>
</comment>
<dbReference type="InterPro" id="IPR023631">
    <property type="entry name" value="Amidase_dom"/>
</dbReference>
<comment type="catalytic activity">
    <reaction evidence="7 8">
        <text>L-glutamyl-tRNA(Gln) + L-glutamine + ATP + H2O = L-glutaminyl-tRNA(Gln) + L-glutamate + ADP + phosphate + H(+)</text>
        <dbReference type="Rhea" id="RHEA:17521"/>
        <dbReference type="Rhea" id="RHEA-COMP:9681"/>
        <dbReference type="Rhea" id="RHEA-COMP:9684"/>
        <dbReference type="ChEBI" id="CHEBI:15377"/>
        <dbReference type="ChEBI" id="CHEBI:15378"/>
        <dbReference type="ChEBI" id="CHEBI:29985"/>
        <dbReference type="ChEBI" id="CHEBI:30616"/>
        <dbReference type="ChEBI" id="CHEBI:43474"/>
        <dbReference type="ChEBI" id="CHEBI:58359"/>
        <dbReference type="ChEBI" id="CHEBI:78520"/>
        <dbReference type="ChEBI" id="CHEBI:78521"/>
        <dbReference type="ChEBI" id="CHEBI:456216"/>
        <dbReference type="EC" id="6.3.5.7"/>
    </reaction>
</comment>
<name>A0A1G6RXM7_PEPNI</name>
<dbReference type="GO" id="GO:0006412">
    <property type="term" value="P:translation"/>
    <property type="evidence" value="ECO:0007669"/>
    <property type="project" value="UniProtKB-UniRule"/>
</dbReference>
<dbReference type="InterPro" id="IPR036928">
    <property type="entry name" value="AS_sf"/>
</dbReference>
<feature type="active site" description="Charge relay system" evidence="8">
    <location>
        <position position="77"/>
    </location>
</feature>
<evidence type="ECO:0000256" key="3">
    <source>
        <dbReference type="ARBA" id="ARBA00022741"/>
    </source>
</evidence>
<protein>
    <recommendedName>
        <fullName evidence="8">Glutamyl-tRNA(Gln) amidotransferase subunit A</fullName>
        <shortName evidence="8">Glu-ADT subunit A</shortName>
        <ecNumber evidence="8">6.3.5.7</ecNumber>
    </recommendedName>
</protein>
<dbReference type="EMBL" id="FNAF01000001">
    <property type="protein sequence ID" value="SDD09328.1"/>
    <property type="molecule type" value="Genomic_DNA"/>
</dbReference>
<reference evidence="10 11" key="1">
    <citation type="submission" date="2016-10" db="EMBL/GenBank/DDBJ databases">
        <authorList>
            <person name="de Groot N.N."/>
        </authorList>
    </citation>
    <scope>NUCLEOTIDE SEQUENCE [LARGE SCALE GENOMIC DNA]</scope>
    <source>
        <strain evidence="10 11">DSM 20475</strain>
    </source>
</reference>
<keyword evidence="2 8" id="KW-0436">Ligase</keyword>
<feature type="domain" description="Amidase" evidence="9">
    <location>
        <begin position="22"/>
        <end position="461"/>
    </location>
</feature>
<evidence type="ECO:0000259" key="9">
    <source>
        <dbReference type="Pfam" id="PF01425"/>
    </source>
</evidence>
<dbReference type="PROSITE" id="PS00571">
    <property type="entry name" value="AMIDASES"/>
    <property type="match status" value="1"/>
</dbReference>
<evidence type="ECO:0000256" key="7">
    <source>
        <dbReference type="ARBA" id="ARBA00047407"/>
    </source>
</evidence>
<evidence type="ECO:0000256" key="5">
    <source>
        <dbReference type="ARBA" id="ARBA00022917"/>
    </source>
</evidence>
<comment type="subunit">
    <text evidence="8">Heterotrimer of A, B and C subunits.</text>
</comment>
<dbReference type="InterPro" id="IPR000120">
    <property type="entry name" value="Amidase"/>
</dbReference>
<feature type="active site" description="Charge relay system" evidence="8">
    <location>
        <position position="152"/>
    </location>
</feature>
<evidence type="ECO:0000256" key="2">
    <source>
        <dbReference type="ARBA" id="ARBA00022598"/>
    </source>
</evidence>
<dbReference type="GO" id="GO:0016740">
    <property type="term" value="F:transferase activity"/>
    <property type="evidence" value="ECO:0007669"/>
    <property type="project" value="UniProtKB-KW"/>
</dbReference>
<sequence length="477" mass="51294">MQNHTIASVREAFTSGEKSAVDIVTSYLDCIAEQDRTINAFITVDQDYALAQAKKLDEKLAAGEPLGRLAGVPIALKDNLSTVGLRTTCASKMLENYQPIFNAHVVERLIAEDAVIIGKTNMDEFAMGATTETSYFGPTLNPLDTGHVPGGSSGGSAAAIAADMVPVALGSDTGGSIRQPAAYCGIYGLKPTYGVVSRYGCVAFGSSLDQIGPMGHSVADLATTLSVIAGYDHRDANSLPEERPDYEAALQTDMKGKRIGIPEEMLNAATNPAIRDAVMEAADIYRHLGAEVETCHLAYLEESIPTYYLIATAEASSNLARFDGVRYGLRVDGKDVISMFKETRREGFGEEVKRRIMLGTYALSAGYYDAFYLKSLKVRRLIQDAFKDLFKTYDALLTPTAIQVAPALHENLDAVEAYRQDLLTCPVNLAGLPGLSMPFGQLNGLPIGLQLIGNVRGDETLIGFAAALERYMTEVSA</sequence>
<dbReference type="InterPro" id="IPR020556">
    <property type="entry name" value="Amidase_CS"/>
</dbReference>
<dbReference type="InterPro" id="IPR004412">
    <property type="entry name" value="GatA"/>
</dbReference>
<evidence type="ECO:0000256" key="4">
    <source>
        <dbReference type="ARBA" id="ARBA00022840"/>
    </source>
</evidence>
<evidence type="ECO:0000256" key="8">
    <source>
        <dbReference type="HAMAP-Rule" id="MF_00120"/>
    </source>
</evidence>
<dbReference type="GO" id="GO:0005524">
    <property type="term" value="F:ATP binding"/>
    <property type="evidence" value="ECO:0007669"/>
    <property type="project" value="UniProtKB-KW"/>
</dbReference>
<dbReference type="PANTHER" id="PTHR11895">
    <property type="entry name" value="TRANSAMIDASE"/>
    <property type="match status" value="1"/>
</dbReference>